<dbReference type="Gene3D" id="1.10.260.40">
    <property type="entry name" value="lambda repressor-like DNA-binding domains"/>
    <property type="match status" value="1"/>
</dbReference>
<dbReference type="AlphaFoldDB" id="A0A9D1P343"/>
<dbReference type="CDD" id="cd00093">
    <property type="entry name" value="HTH_XRE"/>
    <property type="match status" value="1"/>
</dbReference>
<dbReference type="GO" id="GO:0003700">
    <property type="term" value="F:DNA-binding transcription factor activity"/>
    <property type="evidence" value="ECO:0007669"/>
    <property type="project" value="TreeGrafter"/>
</dbReference>
<dbReference type="SMART" id="SM00530">
    <property type="entry name" value="HTH_XRE"/>
    <property type="match status" value="1"/>
</dbReference>
<organism evidence="3 4">
    <name type="scientific">Candidatus Scatomonas pullistercoris</name>
    <dbReference type="NCBI Taxonomy" id="2840920"/>
    <lineage>
        <taxon>Bacteria</taxon>
        <taxon>Bacillati</taxon>
        <taxon>Bacillota</taxon>
        <taxon>Clostridia</taxon>
        <taxon>Lachnospirales</taxon>
        <taxon>Lachnospiraceae</taxon>
        <taxon>Lachnospiraceae incertae sedis</taxon>
        <taxon>Candidatus Scatomonas</taxon>
    </lineage>
</organism>
<feature type="domain" description="HTH cro/C1-type" evidence="2">
    <location>
        <begin position="16"/>
        <end position="72"/>
    </location>
</feature>
<dbReference type="SUPFAM" id="SSF47413">
    <property type="entry name" value="lambda repressor-like DNA-binding domains"/>
    <property type="match status" value="1"/>
</dbReference>
<reference evidence="3" key="2">
    <citation type="journal article" date="2021" name="PeerJ">
        <title>Extensive microbial diversity within the chicken gut microbiome revealed by metagenomics and culture.</title>
        <authorList>
            <person name="Gilroy R."/>
            <person name="Ravi A."/>
            <person name="Getino M."/>
            <person name="Pursley I."/>
            <person name="Horton D.L."/>
            <person name="Alikhan N.F."/>
            <person name="Baker D."/>
            <person name="Gharbi K."/>
            <person name="Hall N."/>
            <person name="Watson M."/>
            <person name="Adriaenssens E.M."/>
            <person name="Foster-Nyarko E."/>
            <person name="Jarju S."/>
            <person name="Secka A."/>
            <person name="Antonio M."/>
            <person name="Oren A."/>
            <person name="Chaudhuri R.R."/>
            <person name="La Ragione R."/>
            <person name="Hildebrand F."/>
            <person name="Pallen M.J."/>
        </authorList>
    </citation>
    <scope>NUCLEOTIDE SEQUENCE</scope>
    <source>
        <strain evidence="3">CHK188-20938</strain>
    </source>
</reference>
<dbReference type="Pfam" id="PF01381">
    <property type="entry name" value="HTH_3"/>
    <property type="match status" value="1"/>
</dbReference>
<name>A0A9D1P343_9FIRM</name>
<dbReference type="GO" id="GO:0005829">
    <property type="term" value="C:cytosol"/>
    <property type="evidence" value="ECO:0007669"/>
    <property type="project" value="TreeGrafter"/>
</dbReference>
<keyword evidence="1" id="KW-0238">DNA-binding</keyword>
<dbReference type="GO" id="GO:0003677">
    <property type="term" value="F:DNA binding"/>
    <property type="evidence" value="ECO:0007669"/>
    <property type="project" value="UniProtKB-KW"/>
</dbReference>
<evidence type="ECO:0000259" key="2">
    <source>
        <dbReference type="PROSITE" id="PS50943"/>
    </source>
</evidence>
<dbReference type="EMBL" id="DVOO01000012">
    <property type="protein sequence ID" value="HIV25040.1"/>
    <property type="molecule type" value="Genomic_DNA"/>
</dbReference>
<dbReference type="InterPro" id="IPR010982">
    <property type="entry name" value="Lambda_DNA-bd_dom_sf"/>
</dbReference>
<dbReference type="PANTHER" id="PTHR46797">
    <property type="entry name" value="HTH-TYPE TRANSCRIPTIONAL REGULATOR"/>
    <property type="match status" value="1"/>
</dbReference>
<evidence type="ECO:0000313" key="3">
    <source>
        <dbReference type="EMBL" id="HIV25040.1"/>
    </source>
</evidence>
<evidence type="ECO:0000313" key="4">
    <source>
        <dbReference type="Proteomes" id="UP000824169"/>
    </source>
</evidence>
<protein>
    <submittedName>
        <fullName evidence="3">Helix-turn-helix transcriptional regulator</fullName>
    </submittedName>
</protein>
<dbReference type="PANTHER" id="PTHR46797:SF1">
    <property type="entry name" value="METHYLPHOSPHONATE SYNTHASE"/>
    <property type="match status" value="1"/>
</dbReference>
<dbReference type="InterPro" id="IPR001387">
    <property type="entry name" value="Cro/C1-type_HTH"/>
</dbReference>
<dbReference type="PROSITE" id="PS50943">
    <property type="entry name" value="HTH_CROC1"/>
    <property type="match status" value="1"/>
</dbReference>
<reference evidence="3" key="1">
    <citation type="submission" date="2020-10" db="EMBL/GenBank/DDBJ databases">
        <authorList>
            <person name="Gilroy R."/>
        </authorList>
    </citation>
    <scope>NUCLEOTIDE SEQUENCE</scope>
    <source>
        <strain evidence="3">CHK188-20938</strain>
    </source>
</reference>
<gene>
    <name evidence="3" type="ORF">IAB71_04505</name>
</gene>
<dbReference type="Proteomes" id="UP000824169">
    <property type="component" value="Unassembled WGS sequence"/>
</dbReference>
<evidence type="ECO:0000256" key="1">
    <source>
        <dbReference type="ARBA" id="ARBA00023125"/>
    </source>
</evidence>
<sequence length="80" mass="9048">MDYSHLNELRLLGLTIAYYRRARGMTQAELAEAVHISRTHMSNIEAPNSRTSVSLNRLFDIADALGVSVKDLLNFQDKDL</sequence>
<proteinExistence type="predicted"/>
<accession>A0A9D1P343</accession>
<comment type="caution">
    <text evidence="3">The sequence shown here is derived from an EMBL/GenBank/DDBJ whole genome shotgun (WGS) entry which is preliminary data.</text>
</comment>
<dbReference type="InterPro" id="IPR050807">
    <property type="entry name" value="TransReg_Diox_bact_type"/>
</dbReference>